<sequence length="79" mass="9195">MHNEELEMIGSLKEKSMNIQDSVYQIIFFIHNKEDYESAAQVIIRHKISMSKLAKNTFKLTLLQFAKLADVVIKIKRGK</sequence>
<name>A0AAX2AJK3_9BACT</name>
<gene>
    <name evidence="1" type="ORF">CP985_04235</name>
</gene>
<reference evidence="1 2" key="1">
    <citation type="submission" date="2017-09" db="EMBL/GenBank/DDBJ databases">
        <title>Genomics of the genus Arcobacter.</title>
        <authorList>
            <person name="Perez-Cataluna A."/>
            <person name="Figueras M.J."/>
            <person name="Salas-Masso N."/>
        </authorList>
    </citation>
    <scope>NUCLEOTIDE SEQUENCE [LARGE SCALE GENOMIC DNA]</scope>
    <source>
        <strain evidence="1 2">CECT 7386</strain>
    </source>
</reference>
<evidence type="ECO:0000313" key="2">
    <source>
        <dbReference type="Proteomes" id="UP000290092"/>
    </source>
</evidence>
<keyword evidence="2" id="KW-1185">Reference proteome</keyword>
<proteinExistence type="predicted"/>
<protein>
    <submittedName>
        <fullName evidence="1">Uncharacterized protein</fullName>
    </submittedName>
</protein>
<comment type="caution">
    <text evidence="1">The sequence shown here is derived from an EMBL/GenBank/DDBJ whole genome shotgun (WGS) entry which is preliminary data.</text>
</comment>
<dbReference type="EMBL" id="NXID01000010">
    <property type="protein sequence ID" value="RXK16371.1"/>
    <property type="molecule type" value="Genomic_DNA"/>
</dbReference>
<evidence type="ECO:0000313" key="1">
    <source>
        <dbReference type="EMBL" id="RXK16371.1"/>
    </source>
</evidence>
<dbReference type="KEGG" id="amyt:AMYT_0138"/>
<dbReference type="AlphaFoldDB" id="A0AAX2AJK3"/>
<dbReference type="RefSeq" id="WP_114840657.1">
    <property type="nucleotide sequence ID" value="NZ_CP031219.1"/>
</dbReference>
<organism evidence="1 2">
    <name type="scientific">Malaciobacter mytili LMG 24559</name>
    <dbReference type="NCBI Taxonomy" id="1032238"/>
    <lineage>
        <taxon>Bacteria</taxon>
        <taxon>Pseudomonadati</taxon>
        <taxon>Campylobacterota</taxon>
        <taxon>Epsilonproteobacteria</taxon>
        <taxon>Campylobacterales</taxon>
        <taxon>Arcobacteraceae</taxon>
        <taxon>Malaciobacter</taxon>
    </lineage>
</organism>
<accession>A0AAX2AJK3</accession>
<dbReference type="Proteomes" id="UP000290092">
    <property type="component" value="Unassembled WGS sequence"/>
</dbReference>